<dbReference type="OrthoDB" id="5204190at2759"/>
<keyword evidence="19" id="KW-1185">Reference proteome</keyword>
<evidence type="ECO:0000256" key="2">
    <source>
        <dbReference type="ARBA" id="ARBA00004922"/>
    </source>
</evidence>
<evidence type="ECO:0000256" key="3">
    <source>
        <dbReference type="ARBA" id="ARBA00007658"/>
    </source>
</evidence>
<feature type="compositionally biased region" description="Basic and acidic residues" evidence="15">
    <location>
        <begin position="8"/>
        <end position="22"/>
    </location>
</feature>
<protein>
    <recommendedName>
        <fullName evidence="14">alpha-1,2-Mannosidase</fullName>
        <ecNumber evidence="14">3.2.1.-</ecNumber>
    </recommendedName>
</protein>
<dbReference type="InterPro" id="IPR050749">
    <property type="entry name" value="Glycosyl_Hydrolase_47"/>
</dbReference>
<dbReference type="GO" id="GO:0004571">
    <property type="term" value="F:mannosyl-oligosaccharide 1,2-alpha-mannosidase activity"/>
    <property type="evidence" value="ECO:0007669"/>
    <property type="project" value="UniProtKB-EC"/>
</dbReference>
<dbReference type="Pfam" id="PF00013">
    <property type="entry name" value="KH_1"/>
    <property type="match status" value="2"/>
</dbReference>
<dbReference type="Gene3D" id="3.10.50.40">
    <property type="match status" value="1"/>
</dbReference>
<dbReference type="EMBL" id="CAMXCT020002425">
    <property type="protein sequence ID" value="CAL1151457.1"/>
    <property type="molecule type" value="Genomic_DNA"/>
</dbReference>
<reference evidence="18" key="2">
    <citation type="submission" date="2024-04" db="EMBL/GenBank/DDBJ databases">
        <authorList>
            <person name="Chen Y."/>
            <person name="Shah S."/>
            <person name="Dougan E. K."/>
            <person name="Thang M."/>
            <person name="Chan C."/>
        </authorList>
    </citation>
    <scope>NUCLEOTIDE SEQUENCE [LARGE SCALE GENOMIC DNA]</scope>
</reference>
<dbReference type="SUPFAM" id="SSF48225">
    <property type="entry name" value="Seven-hairpin glycosidases"/>
    <property type="match status" value="1"/>
</dbReference>
<dbReference type="PANTHER" id="PTHR11742:SF55">
    <property type="entry name" value="ENDOPLASMIC RETICULUM MANNOSYL-OLIGOSACCHARIDE 1,2-ALPHA-MANNOSIDASE"/>
    <property type="match status" value="1"/>
</dbReference>
<accession>A0A9P1CVY1</accession>
<dbReference type="SUPFAM" id="SSF54791">
    <property type="entry name" value="Eukaryotic type KH-domain (KH-domain type I)"/>
    <property type="match status" value="2"/>
</dbReference>
<evidence type="ECO:0000256" key="9">
    <source>
        <dbReference type="ARBA" id="ARBA00048605"/>
    </source>
</evidence>
<evidence type="ECO:0000256" key="4">
    <source>
        <dbReference type="ARBA" id="ARBA00022723"/>
    </source>
</evidence>
<dbReference type="InterPro" id="IPR036612">
    <property type="entry name" value="KH_dom_type_1_sf"/>
</dbReference>
<dbReference type="GO" id="GO:0005509">
    <property type="term" value="F:calcium ion binding"/>
    <property type="evidence" value="ECO:0007669"/>
    <property type="project" value="InterPro"/>
</dbReference>
<keyword evidence="6 10" id="KW-0106">Calcium</keyword>
<dbReference type="PRINTS" id="PR00747">
    <property type="entry name" value="GLYHDRLASE47"/>
</dbReference>
<dbReference type="PANTHER" id="PTHR11742">
    <property type="entry name" value="MANNOSYL-OLIGOSACCHARIDE ALPHA-1,2-MANNOSIDASE-RELATED"/>
    <property type="match status" value="1"/>
</dbReference>
<dbReference type="Pfam" id="PF01532">
    <property type="entry name" value="Glyco_hydro_47"/>
    <property type="match status" value="1"/>
</dbReference>
<feature type="compositionally biased region" description="Basic and acidic residues" evidence="15">
    <location>
        <begin position="92"/>
        <end position="103"/>
    </location>
</feature>
<evidence type="ECO:0000256" key="7">
    <source>
        <dbReference type="ARBA" id="ARBA00023157"/>
    </source>
</evidence>
<evidence type="ECO:0000256" key="1">
    <source>
        <dbReference type="ARBA" id="ARBA00001913"/>
    </source>
</evidence>
<keyword evidence="13" id="KW-0697">Rotamase</keyword>
<dbReference type="Proteomes" id="UP001152797">
    <property type="component" value="Unassembled WGS sequence"/>
</dbReference>
<dbReference type="PROSITE" id="PS50198">
    <property type="entry name" value="PPIC_PPIASE_2"/>
    <property type="match status" value="1"/>
</dbReference>
<evidence type="ECO:0000313" key="19">
    <source>
        <dbReference type="Proteomes" id="UP001152797"/>
    </source>
</evidence>
<dbReference type="Gene3D" id="3.30.1370.10">
    <property type="entry name" value="K Homology domain, type 1"/>
    <property type="match status" value="2"/>
</dbReference>
<name>A0A9P1CVY1_9DINO</name>
<dbReference type="GO" id="GO:0005975">
    <property type="term" value="P:carbohydrate metabolic process"/>
    <property type="evidence" value="ECO:0007669"/>
    <property type="project" value="InterPro"/>
</dbReference>
<sequence length="971" mass="105908">MARSRSRSRSEPRRGDARGAERHVIHVQSEMAGVLIGKGGDTINTLCRDSGASINVSRDEAQGNERAVTIRGTKEAIDKAVKGIEEIIEREKGRSRREEKFEEREESDEDRDEAKKVMYVSGTFVGMIIGRGGESIKAMSRESGARIEVSKDDLGDRDADRTVTILGTQDAVDKASRMIEDIVSRSEEEPHFGPAPRPRTVEAPPGFEECEQEEWLYNPSTKEYFSKKSGALAWLNDSGIFCPIREGVKHSDLQPVTAGTAVLSAANGGAVPKTVVIPDLHRVAMALKLPLDHVDSPCAMLAVFGGSEPQPAAMNFHEKLLRRISSWRSVWMEQAWLVAMNAAMMDLAGSGPLPVMAAALQMGPRLVCVASPGAHLALSGAPPPLVTEGGSGAFALLQRGETETPPPVLVALVTGCKAASLTADTSRSLLEGRPRAAALHLAKSLREAGETGHLATACARLSFVEENPLLEKKVAEKKPKLEEKLNKVRVRQILIRFWSGKGPHPMNPVARKPVLRKLDEAELLMLEILEKLLAQKCQNFPQLCKASSECGSALKGGADNGDLGWLDQAKVAALARAKGQPLAPPSSAVQSSVPVAVVKTAFALKKGELSDLAARLGGFRGGRPPCPAHRLMAGTELGEDLGVGPAEGPKIQNPKFLISRKKLDGDVLKLASPISVVLESFQMAMKAEMFELVRVEDRGAAGQLGGWFESAKDVTGKWVFLKEVSLQQTIPKMDHLTCFLPGTLALDVFHHAMERYGPRSVQPHLLEKDRAAELTLAHKLTQSCVHMYFRTSTDMAPEITRFNGHGLQDDLQSMHNILRPETVESLYLMWRTTKLQIYRNWGQRLLAAFYRRKTPYGFCSLHNVNKASSKRDEMPSFFTAETLKYLFLLFSSDSALPLDHFVLSTEAHPVPVLPTLKRLGVQWPCDLNDTAAPTPSTGAENVPGSPQPEVLLRALQVMAELLDHGGKKVRG</sequence>
<comment type="catalytic activity">
    <reaction evidence="8">
        <text>N(4)-(alpha-D-Man-(1-&gt;2)-alpha-D-Man-(1-&gt;2)-alpha-D-Man-(1-&gt;3)-[alpha-D-Man-(1-&gt;3)-[alpha-D-Man-(1-&gt;2)-alpha-D-Man-(1-&gt;6)]-alpha-D-Man-(1-&gt;6)]-beta-D-Man-(1-&gt;4)-beta-D-GlcNAc-(1-&gt;4)-beta-D-GlcNAc)-L-asparaginyl-[protein] (N-glucan mannose isomer 8A1,2,3B1,3) + 3 H2O = N(4)-(alpha-D-Man-(1-&gt;3)-[alpha-D-Man-(1-&gt;3)-[alpha-D-Man-(1-&gt;6)]-alpha-D-Man-(1-&gt;6)]-beta-D-Man-(1-&gt;4)-beta-D-GlcNAc-(1-&gt;4)-beta-D-GlcNAc)-L-asparaginyl-[protein] (N-glucan mannose isomer 5A1,2) + 3 beta-D-mannose</text>
        <dbReference type="Rhea" id="RHEA:56028"/>
        <dbReference type="Rhea" id="RHEA-COMP:14358"/>
        <dbReference type="Rhea" id="RHEA-COMP:14367"/>
        <dbReference type="ChEBI" id="CHEBI:15377"/>
        <dbReference type="ChEBI" id="CHEBI:28563"/>
        <dbReference type="ChEBI" id="CHEBI:59087"/>
        <dbReference type="ChEBI" id="CHEBI:60628"/>
        <dbReference type="EC" id="3.2.1.113"/>
    </reaction>
</comment>
<feature type="region of interest" description="Disordered" evidence="15">
    <location>
        <begin position="1"/>
        <end position="22"/>
    </location>
</feature>
<evidence type="ECO:0000256" key="13">
    <source>
        <dbReference type="PROSITE-ProRule" id="PRU00278"/>
    </source>
</evidence>
<dbReference type="PROSITE" id="PS50084">
    <property type="entry name" value="KH_TYPE_1"/>
    <property type="match status" value="2"/>
</dbReference>
<dbReference type="SMART" id="SM00322">
    <property type="entry name" value="KH"/>
    <property type="match status" value="2"/>
</dbReference>
<keyword evidence="4 10" id="KW-0479">Metal-binding</keyword>
<evidence type="ECO:0000256" key="15">
    <source>
        <dbReference type="SAM" id="MobiDB-lite"/>
    </source>
</evidence>
<dbReference type="InterPro" id="IPR000297">
    <property type="entry name" value="PPIase_PpiC"/>
</dbReference>
<evidence type="ECO:0000256" key="10">
    <source>
        <dbReference type="PIRSR" id="PIRSR601382-2"/>
    </source>
</evidence>
<comment type="caution">
    <text evidence="17">The sequence shown here is derived from an EMBL/GenBank/DDBJ whole genome shotgun (WGS) entry which is preliminary data.</text>
</comment>
<dbReference type="GO" id="GO:0005783">
    <property type="term" value="C:endoplasmic reticulum"/>
    <property type="evidence" value="ECO:0007669"/>
    <property type="project" value="TreeGrafter"/>
</dbReference>
<keyword evidence="12" id="KW-0694">RNA-binding</keyword>
<dbReference type="AlphaFoldDB" id="A0A9P1CVY1"/>
<keyword evidence="5 14" id="KW-0378">Hydrolase</keyword>
<feature type="non-terminal residue" evidence="17">
    <location>
        <position position="971"/>
    </location>
</feature>
<gene>
    <name evidence="17" type="ORF">C1SCF055_LOCUS24412</name>
</gene>
<comment type="pathway">
    <text evidence="2">Protein modification; protein glycosylation.</text>
</comment>
<keyword evidence="14" id="KW-0326">Glycosidase</keyword>
<keyword evidence="7 11" id="KW-1015">Disulfide bond</keyword>
<feature type="binding site" evidence="10">
    <location>
        <position position="905"/>
    </location>
    <ligand>
        <name>Ca(2+)</name>
        <dbReference type="ChEBI" id="CHEBI:29108"/>
    </ligand>
</feature>
<dbReference type="EC" id="3.2.1.-" evidence="14"/>
<dbReference type="InterPro" id="IPR012341">
    <property type="entry name" value="6hp_glycosidase-like_sf"/>
</dbReference>
<evidence type="ECO:0000256" key="8">
    <source>
        <dbReference type="ARBA" id="ARBA00047669"/>
    </source>
</evidence>
<dbReference type="InterPro" id="IPR004087">
    <property type="entry name" value="KH_dom"/>
</dbReference>
<evidence type="ECO:0000313" key="18">
    <source>
        <dbReference type="EMBL" id="CAL1151457.1"/>
    </source>
</evidence>
<dbReference type="EMBL" id="CAMXCT030002425">
    <property type="protein sequence ID" value="CAL4785394.1"/>
    <property type="molecule type" value="Genomic_DNA"/>
</dbReference>
<evidence type="ECO:0000313" key="17">
    <source>
        <dbReference type="EMBL" id="CAI3998082.1"/>
    </source>
</evidence>
<dbReference type="GO" id="GO:0003755">
    <property type="term" value="F:peptidyl-prolyl cis-trans isomerase activity"/>
    <property type="evidence" value="ECO:0007669"/>
    <property type="project" value="UniProtKB-KW"/>
</dbReference>
<dbReference type="GO" id="GO:0003723">
    <property type="term" value="F:RNA binding"/>
    <property type="evidence" value="ECO:0007669"/>
    <property type="project" value="UniProtKB-UniRule"/>
</dbReference>
<evidence type="ECO:0000256" key="5">
    <source>
        <dbReference type="ARBA" id="ARBA00022801"/>
    </source>
</evidence>
<dbReference type="EMBL" id="CAMXCT010002425">
    <property type="protein sequence ID" value="CAI3998082.1"/>
    <property type="molecule type" value="Genomic_DNA"/>
</dbReference>
<evidence type="ECO:0000256" key="14">
    <source>
        <dbReference type="RuleBase" id="RU361193"/>
    </source>
</evidence>
<evidence type="ECO:0000256" key="11">
    <source>
        <dbReference type="PIRSR" id="PIRSR601382-3"/>
    </source>
</evidence>
<dbReference type="InterPro" id="IPR001382">
    <property type="entry name" value="Glyco_hydro_47"/>
</dbReference>
<dbReference type="InterPro" id="IPR036026">
    <property type="entry name" value="Seven-hairpin_glycosidases"/>
</dbReference>
<feature type="domain" description="PpiC" evidence="16">
    <location>
        <begin position="485"/>
        <end position="619"/>
    </location>
</feature>
<organism evidence="17">
    <name type="scientific">Cladocopium goreaui</name>
    <dbReference type="NCBI Taxonomy" id="2562237"/>
    <lineage>
        <taxon>Eukaryota</taxon>
        <taxon>Sar</taxon>
        <taxon>Alveolata</taxon>
        <taxon>Dinophyceae</taxon>
        <taxon>Suessiales</taxon>
        <taxon>Symbiodiniaceae</taxon>
        <taxon>Cladocopium</taxon>
    </lineage>
</organism>
<dbReference type="Gene3D" id="1.50.10.10">
    <property type="match status" value="1"/>
</dbReference>
<dbReference type="InterPro" id="IPR046357">
    <property type="entry name" value="PPIase_dom_sf"/>
</dbReference>
<feature type="disulfide bond" evidence="11">
    <location>
        <begin position="738"/>
        <end position="784"/>
    </location>
</feature>
<dbReference type="InterPro" id="IPR004088">
    <property type="entry name" value="KH_dom_type_1"/>
</dbReference>
<reference evidence="17" key="1">
    <citation type="submission" date="2022-10" db="EMBL/GenBank/DDBJ databases">
        <authorList>
            <person name="Chen Y."/>
            <person name="Dougan E. K."/>
            <person name="Chan C."/>
            <person name="Rhodes N."/>
            <person name="Thang M."/>
        </authorList>
    </citation>
    <scope>NUCLEOTIDE SEQUENCE</scope>
</reference>
<proteinExistence type="inferred from homology"/>
<keyword evidence="13" id="KW-0413">Isomerase</keyword>
<feature type="region of interest" description="Disordered" evidence="15">
    <location>
        <begin position="92"/>
        <end position="113"/>
    </location>
</feature>
<comment type="similarity">
    <text evidence="3 14">Belongs to the glycosyl hydrolase 47 family.</text>
</comment>
<dbReference type="CDD" id="cd00105">
    <property type="entry name" value="KH-I"/>
    <property type="match status" value="1"/>
</dbReference>
<comment type="catalytic activity">
    <reaction evidence="9">
        <text>N(4)-(alpha-D-Man-(1-&gt;2)-alpha-D-Man-(1-&gt;2)-alpha-D-Man-(1-&gt;3)-[alpha-D-Man-(1-&gt;2)-alpha-D-Man-(1-&gt;3)-[alpha-D-Man-(1-&gt;2)-alpha-D-Man-(1-&gt;6)]-alpha-D-Man-(1-&gt;6)]-beta-D-Man-(1-&gt;4)-beta-D-GlcNAc-(1-&gt;4)-beta-D-GlcNAc)-L-asparaginyl-[protein] (N-glucan mannose isomer 9A1,2,3B1,2,3) + 4 H2O = N(4)-(alpha-D-Man-(1-&gt;3)-[alpha-D-Man-(1-&gt;3)-[alpha-D-Man-(1-&gt;6)]-alpha-D-Man-(1-&gt;6)]-beta-D-Man-(1-&gt;4)-beta-D-GlcNAc-(1-&gt;4)-beta-D-GlcNAc)-L-asparaginyl-[protein] (N-glucan mannose isomer 5A1,2) + 4 beta-D-mannose</text>
        <dbReference type="Rhea" id="RHEA:56008"/>
        <dbReference type="Rhea" id="RHEA-COMP:14356"/>
        <dbReference type="Rhea" id="RHEA-COMP:14367"/>
        <dbReference type="ChEBI" id="CHEBI:15377"/>
        <dbReference type="ChEBI" id="CHEBI:28563"/>
        <dbReference type="ChEBI" id="CHEBI:59087"/>
        <dbReference type="ChEBI" id="CHEBI:139493"/>
        <dbReference type="EC" id="3.2.1.113"/>
    </reaction>
</comment>
<dbReference type="GO" id="GO:0016020">
    <property type="term" value="C:membrane"/>
    <property type="evidence" value="ECO:0007669"/>
    <property type="project" value="InterPro"/>
</dbReference>
<evidence type="ECO:0000259" key="16">
    <source>
        <dbReference type="PROSITE" id="PS50198"/>
    </source>
</evidence>
<evidence type="ECO:0000256" key="12">
    <source>
        <dbReference type="PROSITE-ProRule" id="PRU00117"/>
    </source>
</evidence>
<evidence type="ECO:0000256" key="6">
    <source>
        <dbReference type="ARBA" id="ARBA00022837"/>
    </source>
</evidence>
<comment type="cofactor">
    <cofactor evidence="1 10">
        <name>Ca(2+)</name>
        <dbReference type="ChEBI" id="CHEBI:29108"/>
    </cofactor>
</comment>